<protein>
    <recommendedName>
        <fullName evidence="1">Serine-threonine/tyrosine-protein kinase catalytic domain-containing protein</fullName>
    </recommendedName>
</protein>
<sequence length="108" mass="12270">MIQHRFYNHKVDSFSIVLWELITGLLPFKSMTAVQAAFTVVNQGVHPPIPADCTPALAHIMSRCWDANSDVQPGLMLVVKMLEQACEEIMTTVQHARFWDVDVWQCLT</sequence>
<dbReference type="SUPFAM" id="SSF56112">
    <property type="entry name" value="Protein kinase-like (PK-like)"/>
    <property type="match status" value="1"/>
</dbReference>
<gene>
    <name evidence="2" type="ORF">CSSPJE1EN1_LOCUS3206</name>
</gene>
<evidence type="ECO:0000259" key="1">
    <source>
        <dbReference type="Pfam" id="PF07714"/>
    </source>
</evidence>
<dbReference type="Proteomes" id="UP001497444">
    <property type="component" value="Chromosome 11"/>
</dbReference>
<dbReference type="PANTHER" id="PTHR44329">
    <property type="entry name" value="SERINE/THREONINE-PROTEIN KINASE TNNI3K-RELATED"/>
    <property type="match status" value="1"/>
</dbReference>
<proteinExistence type="predicted"/>
<accession>A0ABP0VVB5</accession>
<reference evidence="2" key="1">
    <citation type="submission" date="2024-02" db="EMBL/GenBank/DDBJ databases">
        <authorList>
            <consortium name="ELIXIR-Norway"/>
            <consortium name="Elixir Norway"/>
        </authorList>
    </citation>
    <scope>NUCLEOTIDE SEQUENCE</scope>
</reference>
<evidence type="ECO:0000313" key="2">
    <source>
        <dbReference type="EMBL" id="CAK9257728.1"/>
    </source>
</evidence>
<feature type="domain" description="Serine-threonine/tyrosine-protein kinase catalytic" evidence="1">
    <location>
        <begin position="2"/>
        <end position="79"/>
    </location>
</feature>
<dbReference type="EMBL" id="OZ020106">
    <property type="protein sequence ID" value="CAK9257728.1"/>
    <property type="molecule type" value="Genomic_DNA"/>
</dbReference>
<dbReference type="InterPro" id="IPR051681">
    <property type="entry name" value="Ser/Thr_Kinases-Pseudokinases"/>
</dbReference>
<dbReference type="Gene3D" id="1.10.510.10">
    <property type="entry name" value="Transferase(Phosphotransferase) domain 1"/>
    <property type="match status" value="1"/>
</dbReference>
<dbReference type="InterPro" id="IPR001245">
    <property type="entry name" value="Ser-Thr/Tyr_kinase_cat_dom"/>
</dbReference>
<dbReference type="InterPro" id="IPR011009">
    <property type="entry name" value="Kinase-like_dom_sf"/>
</dbReference>
<dbReference type="PANTHER" id="PTHR44329:SF261">
    <property type="entry name" value="ZINC FINGER CONTAINING PROTEIN KINASE-RELATED"/>
    <property type="match status" value="1"/>
</dbReference>
<dbReference type="Pfam" id="PF07714">
    <property type="entry name" value="PK_Tyr_Ser-Thr"/>
    <property type="match status" value="1"/>
</dbReference>
<name>A0ABP0VVB5_9BRYO</name>
<keyword evidence="3" id="KW-1185">Reference proteome</keyword>
<organism evidence="2 3">
    <name type="scientific">Sphagnum jensenii</name>
    <dbReference type="NCBI Taxonomy" id="128206"/>
    <lineage>
        <taxon>Eukaryota</taxon>
        <taxon>Viridiplantae</taxon>
        <taxon>Streptophyta</taxon>
        <taxon>Embryophyta</taxon>
        <taxon>Bryophyta</taxon>
        <taxon>Sphagnophytina</taxon>
        <taxon>Sphagnopsida</taxon>
        <taxon>Sphagnales</taxon>
        <taxon>Sphagnaceae</taxon>
        <taxon>Sphagnum</taxon>
    </lineage>
</organism>
<evidence type="ECO:0000313" key="3">
    <source>
        <dbReference type="Proteomes" id="UP001497444"/>
    </source>
</evidence>